<sequence>MMYNVVTEDGNRLTRHSKKIMISQCLRNIKMFST</sequence>
<reference evidence="1 2" key="1">
    <citation type="submission" date="2019-05" db="EMBL/GenBank/DDBJ databases">
        <title>Another draft genome of Portunus trituberculatus and its Hox gene families provides insights of decapod evolution.</title>
        <authorList>
            <person name="Jeong J.-H."/>
            <person name="Song I."/>
            <person name="Kim S."/>
            <person name="Choi T."/>
            <person name="Kim D."/>
            <person name="Ryu S."/>
            <person name="Kim W."/>
        </authorList>
    </citation>
    <scope>NUCLEOTIDE SEQUENCE [LARGE SCALE GENOMIC DNA]</scope>
    <source>
        <tissue evidence="1">Muscle</tissue>
    </source>
</reference>
<keyword evidence="2" id="KW-1185">Reference proteome</keyword>
<accession>A0A5B7DI29</accession>
<name>A0A5B7DI29_PORTR</name>
<dbReference type="AlphaFoldDB" id="A0A5B7DI29"/>
<evidence type="ECO:0000313" key="2">
    <source>
        <dbReference type="Proteomes" id="UP000324222"/>
    </source>
</evidence>
<organism evidence="1 2">
    <name type="scientific">Portunus trituberculatus</name>
    <name type="common">Swimming crab</name>
    <name type="synonym">Neptunus trituberculatus</name>
    <dbReference type="NCBI Taxonomy" id="210409"/>
    <lineage>
        <taxon>Eukaryota</taxon>
        <taxon>Metazoa</taxon>
        <taxon>Ecdysozoa</taxon>
        <taxon>Arthropoda</taxon>
        <taxon>Crustacea</taxon>
        <taxon>Multicrustacea</taxon>
        <taxon>Malacostraca</taxon>
        <taxon>Eumalacostraca</taxon>
        <taxon>Eucarida</taxon>
        <taxon>Decapoda</taxon>
        <taxon>Pleocyemata</taxon>
        <taxon>Brachyura</taxon>
        <taxon>Eubrachyura</taxon>
        <taxon>Portunoidea</taxon>
        <taxon>Portunidae</taxon>
        <taxon>Portuninae</taxon>
        <taxon>Portunus</taxon>
    </lineage>
</organism>
<proteinExistence type="predicted"/>
<protein>
    <submittedName>
        <fullName evidence="1">Uncharacterized protein</fullName>
    </submittedName>
</protein>
<dbReference type="Proteomes" id="UP000324222">
    <property type="component" value="Unassembled WGS sequence"/>
</dbReference>
<comment type="caution">
    <text evidence="1">The sequence shown here is derived from an EMBL/GenBank/DDBJ whole genome shotgun (WGS) entry which is preliminary data.</text>
</comment>
<evidence type="ECO:0000313" key="1">
    <source>
        <dbReference type="EMBL" id="MPC21191.1"/>
    </source>
</evidence>
<dbReference type="EMBL" id="VSRR010000951">
    <property type="protein sequence ID" value="MPC21191.1"/>
    <property type="molecule type" value="Genomic_DNA"/>
</dbReference>
<gene>
    <name evidence="1" type="ORF">E2C01_014168</name>
</gene>